<evidence type="ECO:0000256" key="1">
    <source>
        <dbReference type="ARBA" id="ARBA00004115"/>
    </source>
</evidence>
<evidence type="ECO:0000256" key="2">
    <source>
        <dbReference type="ARBA" id="ARBA00007695"/>
    </source>
</evidence>
<evidence type="ECO:0000256" key="9">
    <source>
        <dbReference type="SAM" id="MobiDB-lite"/>
    </source>
</evidence>
<gene>
    <name evidence="11" type="ORF">M569_16186</name>
</gene>
<keyword evidence="8" id="KW-0472">Membrane</keyword>
<proteinExistence type="inferred from homology"/>
<evidence type="ECO:0000256" key="10">
    <source>
        <dbReference type="SAM" id="SignalP"/>
    </source>
</evidence>
<keyword evidence="6" id="KW-0256">Endoplasmic reticulum</keyword>
<evidence type="ECO:0000313" key="12">
    <source>
        <dbReference type="Proteomes" id="UP000015453"/>
    </source>
</evidence>
<dbReference type="GO" id="GO:0005789">
    <property type="term" value="C:endoplasmic reticulum membrane"/>
    <property type="evidence" value="ECO:0007669"/>
    <property type="project" value="UniProtKB-SubCell"/>
</dbReference>
<dbReference type="OrthoDB" id="1894652at2759"/>
<keyword evidence="5 10" id="KW-0732">Signal</keyword>
<evidence type="ECO:0000313" key="11">
    <source>
        <dbReference type="EMBL" id="EPS58627.1"/>
    </source>
</evidence>
<reference evidence="11 12" key="1">
    <citation type="journal article" date="2013" name="BMC Genomics">
        <title>The miniature genome of a carnivorous plant Genlisea aurea contains a low number of genes and short non-coding sequences.</title>
        <authorList>
            <person name="Leushkin E.V."/>
            <person name="Sutormin R.A."/>
            <person name="Nabieva E.R."/>
            <person name="Penin A.A."/>
            <person name="Kondrashov A.S."/>
            <person name="Logacheva M.D."/>
        </authorList>
    </citation>
    <scope>NUCLEOTIDE SEQUENCE [LARGE SCALE GENOMIC DNA]</scope>
</reference>
<sequence>MRASVILLLLHILLSIAATHLAFQSDELLVDDEEFGLEGGRFSVQLPVTQPVSPPPSTRRRSVDPVSDSDSKVQFIFEHAFGDSDFSPAGSFSARLKPSSQGGQVLQILTKLRFSRDTFGQTEKDSFKRLLENDDFYRIRLPSNVLSQPGRDYVVSSVKARCLARDALDELLVLHMEGVNILAASYGPPGSCQYPRRLKL</sequence>
<keyword evidence="4" id="KW-0812">Transmembrane</keyword>
<dbReference type="AlphaFoldDB" id="S8DGW0"/>
<comment type="caution">
    <text evidence="11">The sequence shown here is derived from an EMBL/GenBank/DDBJ whole genome shotgun (WGS) entry which is preliminary data.</text>
</comment>
<evidence type="ECO:0000256" key="6">
    <source>
        <dbReference type="ARBA" id="ARBA00022824"/>
    </source>
</evidence>
<evidence type="ECO:0000256" key="5">
    <source>
        <dbReference type="ARBA" id="ARBA00022729"/>
    </source>
</evidence>
<evidence type="ECO:0000256" key="4">
    <source>
        <dbReference type="ARBA" id="ARBA00022692"/>
    </source>
</evidence>
<comment type="subcellular location">
    <subcellularLocation>
        <location evidence="1">Endoplasmic reticulum membrane</location>
        <topology evidence="1">Single-pass type I membrane protein</topology>
    </subcellularLocation>
</comment>
<accession>S8DGW0</accession>
<feature type="signal peptide" evidence="10">
    <location>
        <begin position="1"/>
        <end position="18"/>
    </location>
</feature>
<organism evidence="11 12">
    <name type="scientific">Genlisea aurea</name>
    <dbReference type="NCBI Taxonomy" id="192259"/>
    <lineage>
        <taxon>Eukaryota</taxon>
        <taxon>Viridiplantae</taxon>
        <taxon>Streptophyta</taxon>
        <taxon>Embryophyta</taxon>
        <taxon>Tracheophyta</taxon>
        <taxon>Spermatophyta</taxon>
        <taxon>Magnoliopsida</taxon>
        <taxon>eudicotyledons</taxon>
        <taxon>Gunneridae</taxon>
        <taxon>Pentapetalae</taxon>
        <taxon>asterids</taxon>
        <taxon>lamiids</taxon>
        <taxon>Lamiales</taxon>
        <taxon>Lentibulariaceae</taxon>
        <taxon>Genlisea</taxon>
    </lineage>
</organism>
<dbReference type="PANTHER" id="PTHR21397:SF4">
    <property type="entry name" value="ER MEMBRANE PROTEIN COMPLEX SUBUNIT 10"/>
    <property type="match status" value="1"/>
</dbReference>
<keyword evidence="12" id="KW-1185">Reference proteome</keyword>
<dbReference type="EMBL" id="AUSU01009034">
    <property type="protein sequence ID" value="EPS58627.1"/>
    <property type="molecule type" value="Genomic_DNA"/>
</dbReference>
<keyword evidence="7" id="KW-1133">Transmembrane helix</keyword>
<feature type="region of interest" description="Disordered" evidence="9">
    <location>
        <begin position="46"/>
        <end position="67"/>
    </location>
</feature>
<evidence type="ECO:0000256" key="3">
    <source>
        <dbReference type="ARBA" id="ARBA00020105"/>
    </source>
</evidence>
<dbReference type="CDD" id="cd22209">
    <property type="entry name" value="EMC10"/>
    <property type="match status" value="1"/>
</dbReference>
<feature type="chain" id="PRO_5004549638" description="ER membrane protein complex subunit 10" evidence="10">
    <location>
        <begin position="19"/>
        <end position="200"/>
    </location>
</feature>
<protein>
    <recommendedName>
        <fullName evidence="3">ER membrane protein complex subunit 10</fullName>
    </recommendedName>
</protein>
<comment type="similarity">
    <text evidence="2">Belongs to the EMC10 family.</text>
</comment>
<name>S8DGW0_9LAMI</name>
<dbReference type="Proteomes" id="UP000015453">
    <property type="component" value="Unassembled WGS sequence"/>
</dbReference>
<dbReference type="PANTHER" id="PTHR21397">
    <property type="entry name" value="CHROMATIN COMPLEXES SUBUNIT BAP18-RELATED"/>
    <property type="match status" value="1"/>
</dbReference>
<evidence type="ECO:0000256" key="7">
    <source>
        <dbReference type="ARBA" id="ARBA00022989"/>
    </source>
</evidence>
<feature type="non-terminal residue" evidence="11">
    <location>
        <position position="200"/>
    </location>
</feature>
<evidence type="ECO:0000256" key="8">
    <source>
        <dbReference type="ARBA" id="ARBA00023136"/>
    </source>
</evidence>